<dbReference type="CDD" id="cd01991">
    <property type="entry name" value="Asn_synthase_B_C"/>
    <property type="match status" value="1"/>
</dbReference>
<keyword evidence="1" id="KW-0028">Amino-acid biosynthesis</keyword>
<dbReference type="SUPFAM" id="SSF52402">
    <property type="entry name" value="Adenine nucleotide alpha hydrolases-like"/>
    <property type="match status" value="1"/>
</dbReference>
<evidence type="ECO:0000313" key="6">
    <source>
        <dbReference type="Proteomes" id="UP000800041"/>
    </source>
</evidence>
<dbReference type="Pfam" id="PF00733">
    <property type="entry name" value="Asn_synthase"/>
    <property type="match status" value="2"/>
</dbReference>
<dbReference type="InterPro" id="IPR017932">
    <property type="entry name" value="GATase_2_dom"/>
</dbReference>
<dbReference type="SUPFAM" id="SSF56235">
    <property type="entry name" value="N-terminal nucleophile aminohydrolases (Ntn hydrolases)"/>
    <property type="match status" value="1"/>
</dbReference>
<dbReference type="Gene3D" id="3.60.20.10">
    <property type="entry name" value="Glutamine Phosphoribosylpyrophosphate, subunit 1, domain 1"/>
    <property type="match status" value="1"/>
</dbReference>
<name>A0A6G1HBZ7_9PEZI</name>
<dbReference type="GO" id="GO:0006529">
    <property type="term" value="P:asparagine biosynthetic process"/>
    <property type="evidence" value="ECO:0007669"/>
    <property type="project" value="UniProtKB-KW"/>
</dbReference>
<dbReference type="OrthoDB" id="10252281at2759"/>
<keyword evidence="6" id="KW-1185">Reference proteome</keyword>
<dbReference type="AlphaFoldDB" id="A0A6G1HBZ7"/>
<accession>A0A6G1HBZ7</accession>
<dbReference type="InterPro" id="IPR051857">
    <property type="entry name" value="Asn_synthetase_domain"/>
</dbReference>
<dbReference type="Gene3D" id="3.40.50.620">
    <property type="entry name" value="HUPs"/>
    <property type="match status" value="1"/>
</dbReference>
<dbReference type="PANTHER" id="PTHR45937:SF1">
    <property type="entry name" value="ASPARAGINE SYNTHETASE DOMAIN-CONTAINING PROTEIN 1"/>
    <property type="match status" value="1"/>
</dbReference>
<dbReference type="InterPro" id="IPR001962">
    <property type="entry name" value="Asn_synthase"/>
</dbReference>
<proteinExistence type="predicted"/>
<dbReference type="EMBL" id="ML977141">
    <property type="protein sequence ID" value="KAF1990746.1"/>
    <property type="molecule type" value="Genomic_DNA"/>
</dbReference>
<dbReference type="CDD" id="cd03766">
    <property type="entry name" value="Gn_AT_II_novel"/>
    <property type="match status" value="1"/>
</dbReference>
<dbReference type="InterPro" id="IPR014729">
    <property type="entry name" value="Rossmann-like_a/b/a_fold"/>
</dbReference>
<evidence type="ECO:0000256" key="3">
    <source>
        <dbReference type="ARBA" id="ARBA00022962"/>
    </source>
</evidence>
<evidence type="ECO:0000259" key="4">
    <source>
        <dbReference type="PROSITE" id="PS51278"/>
    </source>
</evidence>
<dbReference type="PANTHER" id="PTHR45937">
    <property type="entry name" value="ASPARAGINE SYNTHETASE DOMAIN-CONTAINING PROTEIN 1"/>
    <property type="match status" value="1"/>
</dbReference>
<feature type="domain" description="Glutamine amidotransferase type-2" evidence="4">
    <location>
        <begin position="2"/>
        <end position="206"/>
    </location>
</feature>
<sequence>MCGIHCTVSWHGFASIDASHEEKLRARGPDSICHHKVAVQHPTAHAPHAFLTFTSTVLSLRGSEIVAQPLVDHSTGSVLCWNGEAWNIASSPVPCNDSKTIFTLLLHVAVTTDGDRETSKDRVLDILSSIRGPFAFVFYDASNTRLFFGRDCLGRRSLVQWAGSAGDFCLSSISDNVNPDSVTELVANNVYVLKLGDGQRSAQSGANLTSPQVHVQPAVSVPTLPYPNLNKSIADAAPPLLHLQSPAVLRLEQCLQGALTLRLQGIRQSDIQSSDQSASKVAILFSGGLDCSVLARMAHDILPLTDPIDLLNVAFENPRIHKRMQEAPTGYSPYELCPDRVTGRLSHEELRHLCPGRTWRFLSIDIPFEETMAHRKMIVSLMHPHNTEMDLSIACALYFASRGSGTVHDPVTGTPSSYSTPARVLLSGLGADELFGGYQRHATAYSRHSFTGLIEELELDINRLGKRNLGRDDRVISHWGKETRFPFLDEDLLAWAMAAPVWEKCGFGQDAGHPGDGSSEGLEPEKKVLRLLAFKLGMTGVAREKKRAIQFGARTAKMEGGRTKGTQLLG</sequence>
<keyword evidence="2" id="KW-0061">Asparagine biosynthesis</keyword>
<reference evidence="5" key="1">
    <citation type="journal article" date="2020" name="Stud. Mycol.">
        <title>101 Dothideomycetes genomes: a test case for predicting lifestyles and emergence of pathogens.</title>
        <authorList>
            <person name="Haridas S."/>
            <person name="Albert R."/>
            <person name="Binder M."/>
            <person name="Bloem J."/>
            <person name="Labutti K."/>
            <person name="Salamov A."/>
            <person name="Andreopoulos B."/>
            <person name="Baker S."/>
            <person name="Barry K."/>
            <person name="Bills G."/>
            <person name="Bluhm B."/>
            <person name="Cannon C."/>
            <person name="Castanera R."/>
            <person name="Culley D."/>
            <person name="Daum C."/>
            <person name="Ezra D."/>
            <person name="Gonzalez J."/>
            <person name="Henrissat B."/>
            <person name="Kuo A."/>
            <person name="Liang C."/>
            <person name="Lipzen A."/>
            <person name="Lutzoni F."/>
            <person name="Magnuson J."/>
            <person name="Mondo S."/>
            <person name="Nolan M."/>
            <person name="Ohm R."/>
            <person name="Pangilinan J."/>
            <person name="Park H.-J."/>
            <person name="Ramirez L."/>
            <person name="Alfaro M."/>
            <person name="Sun H."/>
            <person name="Tritt A."/>
            <person name="Yoshinaga Y."/>
            <person name="Zwiers L.-H."/>
            <person name="Turgeon B."/>
            <person name="Goodwin S."/>
            <person name="Spatafora J."/>
            <person name="Crous P."/>
            <person name="Grigoriev I."/>
        </authorList>
    </citation>
    <scope>NUCLEOTIDE SEQUENCE</scope>
    <source>
        <strain evidence="5">CBS 113979</strain>
    </source>
</reference>
<keyword evidence="3" id="KW-0315">Glutamine amidotransferase</keyword>
<dbReference type="GO" id="GO:0004066">
    <property type="term" value="F:asparagine synthase (glutamine-hydrolyzing) activity"/>
    <property type="evidence" value="ECO:0007669"/>
    <property type="project" value="InterPro"/>
</dbReference>
<dbReference type="InterPro" id="IPR029055">
    <property type="entry name" value="Ntn_hydrolases_N"/>
</dbReference>
<protein>
    <submittedName>
        <fullName evidence="5">Cytoplasm protein</fullName>
    </submittedName>
</protein>
<dbReference type="Proteomes" id="UP000800041">
    <property type="component" value="Unassembled WGS sequence"/>
</dbReference>
<evidence type="ECO:0000256" key="1">
    <source>
        <dbReference type="ARBA" id="ARBA00022605"/>
    </source>
</evidence>
<evidence type="ECO:0000256" key="2">
    <source>
        <dbReference type="ARBA" id="ARBA00022888"/>
    </source>
</evidence>
<gene>
    <name evidence="5" type="ORF">K402DRAFT_400913</name>
</gene>
<evidence type="ECO:0000313" key="5">
    <source>
        <dbReference type="EMBL" id="KAF1990746.1"/>
    </source>
</evidence>
<dbReference type="PROSITE" id="PS51278">
    <property type="entry name" value="GATASE_TYPE_2"/>
    <property type="match status" value="1"/>
</dbReference>
<dbReference type="Pfam" id="PF13537">
    <property type="entry name" value="GATase_7"/>
    <property type="match status" value="1"/>
</dbReference>
<organism evidence="5 6">
    <name type="scientific">Aulographum hederae CBS 113979</name>
    <dbReference type="NCBI Taxonomy" id="1176131"/>
    <lineage>
        <taxon>Eukaryota</taxon>
        <taxon>Fungi</taxon>
        <taxon>Dikarya</taxon>
        <taxon>Ascomycota</taxon>
        <taxon>Pezizomycotina</taxon>
        <taxon>Dothideomycetes</taxon>
        <taxon>Pleosporomycetidae</taxon>
        <taxon>Aulographales</taxon>
        <taxon>Aulographaceae</taxon>
    </lineage>
</organism>